<name>A0A4Q7LR94_9BURK</name>
<dbReference type="InterPro" id="IPR012296">
    <property type="entry name" value="Nuclease_put_TT1808"/>
</dbReference>
<evidence type="ECO:0000313" key="3">
    <source>
        <dbReference type="Proteomes" id="UP000293433"/>
    </source>
</evidence>
<sequence>MSAVLQPSSRMDPTAFLAWEEHQPGRHEFVDGEVYAMSGATSTHNTIAGNLYMALRQGLRGTPCRTHIEGVKVHIQAADSVLYPYVFVTCDPVDLTPERDTHKTSPTLVVEVLSPATAAYDRGRKFELYQQLPSLKEYVLVEADRPHVDLFRRNAEGLWVLHPAGPGAVLDMASVGLSLTLDQVYEEVDFDLSRAFLQDRIEPSAGPAAS</sequence>
<dbReference type="EMBL" id="SGWV01000008">
    <property type="protein sequence ID" value="RZS57284.1"/>
    <property type="molecule type" value="Genomic_DNA"/>
</dbReference>
<accession>A0A4Q7LR94</accession>
<keyword evidence="2" id="KW-0540">Nuclease</keyword>
<keyword evidence="2" id="KW-0255">Endonuclease</keyword>
<dbReference type="AlphaFoldDB" id="A0A4Q7LR94"/>
<dbReference type="Proteomes" id="UP000293433">
    <property type="component" value="Unassembled WGS sequence"/>
</dbReference>
<keyword evidence="3" id="KW-1185">Reference proteome</keyword>
<proteinExistence type="predicted"/>
<evidence type="ECO:0000259" key="1">
    <source>
        <dbReference type="Pfam" id="PF05685"/>
    </source>
</evidence>
<reference evidence="2 3" key="1">
    <citation type="submission" date="2019-02" db="EMBL/GenBank/DDBJ databases">
        <title>Genomic Encyclopedia of Type Strains, Phase IV (KMG-IV): sequencing the most valuable type-strain genomes for metagenomic binning, comparative biology and taxonomic classification.</title>
        <authorList>
            <person name="Goeker M."/>
        </authorList>
    </citation>
    <scope>NUCLEOTIDE SEQUENCE [LARGE SCALE GENOMIC DNA]</scope>
    <source>
        <strain evidence="2 3">DSM 10617</strain>
    </source>
</reference>
<dbReference type="GO" id="GO:0004519">
    <property type="term" value="F:endonuclease activity"/>
    <property type="evidence" value="ECO:0007669"/>
    <property type="project" value="UniProtKB-KW"/>
</dbReference>
<dbReference type="Gene3D" id="3.90.1570.10">
    <property type="entry name" value="tt1808, chain A"/>
    <property type="match status" value="1"/>
</dbReference>
<gene>
    <name evidence="2" type="ORF">EV685_1852</name>
</gene>
<protein>
    <submittedName>
        <fullName evidence="2">Uma2 family endonuclease</fullName>
    </submittedName>
</protein>
<dbReference type="CDD" id="cd06260">
    <property type="entry name" value="DUF820-like"/>
    <property type="match status" value="1"/>
</dbReference>
<keyword evidence="2" id="KW-0378">Hydrolase</keyword>
<feature type="domain" description="Putative restriction endonuclease" evidence="1">
    <location>
        <begin position="15"/>
        <end position="180"/>
    </location>
</feature>
<dbReference type="PANTHER" id="PTHR36558">
    <property type="entry name" value="GLR1098 PROTEIN"/>
    <property type="match status" value="1"/>
</dbReference>
<dbReference type="InterPro" id="IPR011335">
    <property type="entry name" value="Restrct_endonuc-II-like"/>
</dbReference>
<dbReference type="Pfam" id="PF05685">
    <property type="entry name" value="Uma2"/>
    <property type="match status" value="1"/>
</dbReference>
<dbReference type="InterPro" id="IPR008538">
    <property type="entry name" value="Uma2"/>
</dbReference>
<comment type="caution">
    <text evidence="2">The sequence shown here is derived from an EMBL/GenBank/DDBJ whole genome shotgun (WGS) entry which is preliminary data.</text>
</comment>
<evidence type="ECO:0000313" key="2">
    <source>
        <dbReference type="EMBL" id="RZS57284.1"/>
    </source>
</evidence>
<dbReference type="SUPFAM" id="SSF52980">
    <property type="entry name" value="Restriction endonuclease-like"/>
    <property type="match status" value="1"/>
</dbReference>
<dbReference type="PANTHER" id="PTHR36558:SF1">
    <property type="entry name" value="RESTRICTION ENDONUCLEASE DOMAIN-CONTAINING PROTEIN-RELATED"/>
    <property type="match status" value="1"/>
</dbReference>
<organism evidence="2 3">
    <name type="scientific">Sphaerotilus mobilis</name>
    <dbReference type="NCBI Taxonomy" id="47994"/>
    <lineage>
        <taxon>Bacteria</taxon>
        <taxon>Pseudomonadati</taxon>
        <taxon>Pseudomonadota</taxon>
        <taxon>Betaproteobacteria</taxon>
        <taxon>Burkholderiales</taxon>
        <taxon>Sphaerotilaceae</taxon>
        <taxon>Sphaerotilus</taxon>
    </lineage>
</organism>